<protein>
    <submittedName>
        <fullName evidence="1">Uncharacterized protein</fullName>
    </submittedName>
</protein>
<name>A0A1G8SR16_9MICC</name>
<reference evidence="2" key="1">
    <citation type="submission" date="2016-10" db="EMBL/GenBank/DDBJ databases">
        <authorList>
            <person name="Varghese N."/>
            <person name="Submissions S."/>
        </authorList>
    </citation>
    <scope>NUCLEOTIDE SEQUENCE [LARGE SCALE GENOMIC DNA]</scope>
    <source>
        <strain evidence="2">CGMCC 1.10783</strain>
    </source>
</reference>
<dbReference type="Proteomes" id="UP000182130">
    <property type="component" value="Unassembled WGS sequence"/>
</dbReference>
<organism evidence="1 2">
    <name type="scientific">Arthrobacter cupressi</name>
    <dbReference type="NCBI Taxonomy" id="1045773"/>
    <lineage>
        <taxon>Bacteria</taxon>
        <taxon>Bacillati</taxon>
        <taxon>Actinomycetota</taxon>
        <taxon>Actinomycetes</taxon>
        <taxon>Micrococcales</taxon>
        <taxon>Micrococcaceae</taxon>
        <taxon>Arthrobacter</taxon>
    </lineage>
</organism>
<keyword evidence="2" id="KW-1185">Reference proteome</keyword>
<sequence>MVSHVKASGNNGEEAMETASAFVPEDHFLLNAL</sequence>
<gene>
    <name evidence="1" type="ORF">SAMN05216555_10998</name>
</gene>
<dbReference type="AlphaFoldDB" id="A0A1G8SR16"/>
<dbReference type="EMBL" id="FNEI01000009">
    <property type="protein sequence ID" value="SDJ31686.1"/>
    <property type="molecule type" value="Genomic_DNA"/>
</dbReference>
<accession>A0A1G8SR16</accession>
<evidence type="ECO:0000313" key="2">
    <source>
        <dbReference type="Proteomes" id="UP000182130"/>
    </source>
</evidence>
<proteinExistence type="predicted"/>
<evidence type="ECO:0000313" key="1">
    <source>
        <dbReference type="EMBL" id="SDJ31686.1"/>
    </source>
</evidence>